<keyword evidence="9" id="KW-0418">Kinase</keyword>
<dbReference type="AlphaFoldDB" id="A0A163A2J9"/>
<dbReference type="EMBL" id="LQRT01000013">
    <property type="protein sequence ID" value="KZS40218.1"/>
    <property type="molecule type" value="Genomic_DNA"/>
</dbReference>
<evidence type="ECO:0000259" key="19">
    <source>
        <dbReference type="PROSITE" id="PS50113"/>
    </source>
</evidence>
<evidence type="ECO:0000256" key="2">
    <source>
        <dbReference type="ARBA" id="ARBA00004429"/>
    </source>
</evidence>
<keyword evidence="22" id="KW-1185">Reference proteome</keyword>
<comment type="catalytic activity">
    <reaction evidence="1">
        <text>ATP + protein L-histidine = ADP + protein N-phospho-L-histidine.</text>
        <dbReference type="EC" id="2.7.13.3"/>
    </reaction>
</comment>
<keyword evidence="10" id="KW-0547">Nucleotide-binding</keyword>
<dbReference type="InterPro" id="IPR011006">
    <property type="entry name" value="CheY-like_superfamily"/>
</dbReference>
<dbReference type="PROSITE" id="PS50894">
    <property type="entry name" value="HPT"/>
    <property type="match status" value="1"/>
</dbReference>
<dbReference type="PROSITE" id="PS50112">
    <property type="entry name" value="PAS"/>
    <property type="match status" value="1"/>
</dbReference>
<evidence type="ECO:0000256" key="15">
    <source>
        <dbReference type="SAM" id="Coils"/>
    </source>
</evidence>
<evidence type="ECO:0000259" key="16">
    <source>
        <dbReference type="PROSITE" id="PS50109"/>
    </source>
</evidence>
<evidence type="ECO:0000256" key="11">
    <source>
        <dbReference type="ARBA" id="ARBA00022989"/>
    </source>
</evidence>
<dbReference type="SUPFAM" id="SSF55874">
    <property type="entry name" value="ATPase domain of HSP90 chaperone/DNA topoisomerase II/histidine kinase"/>
    <property type="match status" value="1"/>
</dbReference>
<keyword evidence="15" id="KW-0175">Coiled coil</keyword>
<dbReference type="Gene3D" id="1.10.287.130">
    <property type="match status" value="1"/>
</dbReference>
<dbReference type="Gene3D" id="3.30.450.20">
    <property type="entry name" value="PAS domain"/>
    <property type="match status" value="1"/>
</dbReference>
<evidence type="ECO:0000313" key="21">
    <source>
        <dbReference type="EMBL" id="KZS40218.1"/>
    </source>
</evidence>
<keyword evidence="8" id="KW-0812">Transmembrane</keyword>
<dbReference type="STRING" id="1642818.AWE51_04480"/>
<dbReference type="InterPro" id="IPR001789">
    <property type="entry name" value="Sig_transdc_resp-reg_receiver"/>
</dbReference>
<gene>
    <name evidence="21" type="ORF">AWE51_04480</name>
</gene>
<evidence type="ECO:0000256" key="10">
    <source>
        <dbReference type="ARBA" id="ARBA00022840"/>
    </source>
</evidence>
<keyword evidence="4" id="KW-1003">Cell membrane</keyword>
<dbReference type="InterPro" id="IPR000014">
    <property type="entry name" value="PAS"/>
</dbReference>
<dbReference type="PROSITE" id="PS50113">
    <property type="entry name" value="PAC"/>
    <property type="match status" value="1"/>
</dbReference>
<evidence type="ECO:0000256" key="8">
    <source>
        <dbReference type="ARBA" id="ARBA00022692"/>
    </source>
</evidence>
<feature type="modified residue" description="4-aspartylphosphate" evidence="14">
    <location>
        <position position="714"/>
    </location>
</feature>
<dbReference type="Pfam" id="PF01627">
    <property type="entry name" value="Hpt"/>
    <property type="match status" value="1"/>
</dbReference>
<keyword evidence="7" id="KW-0808">Transferase</keyword>
<dbReference type="Proteomes" id="UP000076715">
    <property type="component" value="Unassembled WGS sequence"/>
</dbReference>
<organism evidence="21 22">
    <name type="scientific">Aquimarina aggregata</name>
    <dbReference type="NCBI Taxonomy" id="1642818"/>
    <lineage>
        <taxon>Bacteria</taxon>
        <taxon>Pseudomonadati</taxon>
        <taxon>Bacteroidota</taxon>
        <taxon>Flavobacteriia</taxon>
        <taxon>Flavobacteriales</taxon>
        <taxon>Flavobacteriaceae</taxon>
        <taxon>Aquimarina</taxon>
    </lineage>
</organism>
<dbReference type="FunFam" id="3.30.565.10:FF:000010">
    <property type="entry name" value="Sensor histidine kinase RcsC"/>
    <property type="match status" value="1"/>
</dbReference>
<dbReference type="GO" id="GO:0005886">
    <property type="term" value="C:plasma membrane"/>
    <property type="evidence" value="ECO:0007669"/>
    <property type="project" value="UniProtKB-SubCell"/>
</dbReference>
<feature type="domain" description="Histidine kinase" evidence="16">
    <location>
        <begin position="416"/>
        <end position="639"/>
    </location>
</feature>
<evidence type="ECO:0000256" key="3">
    <source>
        <dbReference type="ARBA" id="ARBA00012438"/>
    </source>
</evidence>
<proteinExistence type="predicted"/>
<evidence type="ECO:0000256" key="4">
    <source>
        <dbReference type="ARBA" id="ARBA00022475"/>
    </source>
</evidence>
<dbReference type="CDD" id="cd00130">
    <property type="entry name" value="PAS"/>
    <property type="match status" value="1"/>
</dbReference>
<dbReference type="SUPFAM" id="SSF52172">
    <property type="entry name" value="CheY-like"/>
    <property type="match status" value="1"/>
</dbReference>
<dbReference type="CDD" id="cd16922">
    <property type="entry name" value="HATPase_EvgS-ArcB-TorS-like"/>
    <property type="match status" value="1"/>
</dbReference>
<comment type="subcellular location">
    <subcellularLocation>
        <location evidence="2">Cell inner membrane</location>
        <topology evidence="2">Multi-pass membrane protein</topology>
    </subcellularLocation>
</comment>
<protein>
    <recommendedName>
        <fullName evidence="3">histidine kinase</fullName>
        <ecNumber evidence="3">2.7.13.3</ecNumber>
    </recommendedName>
</protein>
<dbReference type="SUPFAM" id="SSF47226">
    <property type="entry name" value="Histidine-containing phosphotransfer domain, HPT domain"/>
    <property type="match status" value="1"/>
</dbReference>
<dbReference type="GO" id="GO:0000155">
    <property type="term" value="F:phosphorelay sensor kinase activity"/>
    <property type="evidence" value="ECO:0007669"/>
    <property type="project" value="InterPro"/>
</dbReference>
<evidence type="ECO:0000259" key="18">
    <source>
        <dbReference type="PROSITE" id="PS50112"/>
    </source>
</evidence>
<keyword evidence="5" id="KW-0997">Cell inner membrane</keyword>
<dbReference type="PANTHER" id="PTHR43047">
    <property type="entry name" value="TWO-COMPONENT HISTIDINE PROTEIN KINASE"/>
    <property type="match status" value="1"/>
</dbReference>
<reference evidence="21 22" key="1">
    <citation type="submission" date="2016-01" db="EMBL/GenBank/DDBJ databases">
        <title>The draft genome sequence of Aquimarina sp. RZW4-3-2.</title>
        <authorList>
            <person name="Wang Y."/>
        </authorList>
    </citation>
    <scope>NUCLEOTIDE SEQUENCE [LARGE SCALE GENOMIC DNA]</scope>
    <source>
        <strain evidence="21 22">RZW4-3-2</strain>
    </source>
</reference>
<feature type="domain" description="HPt" evidence="20">
    <location>
        <begin position="824"/>
        <end position="915"/>
    </location>
</feature>
<dbReference type="InterPro" id="IPR004358">
    <property type="entry name" value="Sig_transdc_His_kin-like_C"/>
</dbReference>
<dbReference type="SMART" id="SM00448">
    <property type="entry name" value="REC"/>
    <property type="match status" value="1"/>
</dbReference>
<dbReference type="PRINTS" id="PR00344">
    <property type="entry name" value="BCTRLSENSOR"/>
</dbReference>
<evidence type="ECO:0000256" key="1">
    <source>
        <dbReference type="ARBA" id="ARBA00000085"/>
    </source>
</evidence>
<dbReference type="Pfam" id="PF02518">
    <property type="entry name" value="HATPase_c"/>
    <property type="match status" value="1"/>
</dbReference>
<dbReference type="RefSeq" id="WP_066313642.1">
    <property type="nucleotide sequence ID" value="NZ_LQRT01000013.1"/>
</dbReference>
<dbReference type="NCBIfam" id="TIGR00229">
    <property type="entry name" value="sensory_box"/>
    <property type="match status" value="1"/>
</dbReference>
<evidence type="ECO:0000256" key="14">
    <source>
        <dbReference type="PROSITE-ProRule" id="PRU00169"/>
    </source>
</evidence>
<dbReference type="SUPFAM" id="SSF55785">
    <property type="entry name" value="PYP-like sensor domain (PAS domain)"/>
    <property type="match status" value="1"/>
</dbReference>
<dbReference type="CDD" id="cd17546">
    <property type="entry name" value="REC_hyHK_CKI1_RcsC-like"/>
    <property type="match status" value="1"/>
</dbReference>
<dbReference type="PANTHER" id="PTHR43047:SF64">
    <property type="entry name" value="HISTIDINE KINASE CONTAINING CHEY-HOMOLOGOUS RECEIVER DOMAIN AND PAS DOMAIN-RELATED"/>
    <property type="match status" value="1"/>
</dbReference>
<evidence type="ECO:0000256" key="7">
    <source>
        <dbReference type="ARBA" id="ARBA00022679"/>
    </source>
</evidence>
<feature type="domain" description="PAS" evidence="18">
    <location>
        <begin position="271"/>
        <end position="341"/>
    </location>
</feature>
<evidence type="ECO:0000256" key="13">
    <source>
        <dbReference type="PROSITE-ProRule" id="PRU00110"/>
    </source>
</evidence>
<dbReference type="InterPro" id="IPR005467">
    <property type="entry name" value="His_kinase_dom"/>
</dbReference>
<accession>A0A163A2J9</accession>
<feature type="coiled-coil region" evidence="15">
    <location>
        <begin position="237"/>
        <end position="267"/>
    </location>
</feature>
<comment type="caution">
    <text evidence="21">The sequence shown here is derived from an EMBL/GenBank/DDBJ whole genome shotgun (WGS) entry which is preliminary data.</text>
</comment>
<dbReference type="InterPro" id="IPR013767">
    <property type="entry name" value="PAS_fold"/>
</dbReference>
<dbReference type="Gene3D" id="3.40.50.2300">
    <property type="match status" value="1"/>
</dbReference>
<keyword evidence="10" id="KW-0067">ATP-binding</keyword>
<dbReference type="CDD" id="cd00082">
    <property type="entry name" value="HisKA"/>
    <property type="match status" value="1"/>
</dbReference>
<dbReference type="InterPro" id="IPR036097">
    <property type="entry name" value="HisK_dim/P_sf"/>
</dbReference>
<keyword evidence="12" id="KW-0472">Membrane</keyword>
<feature type="modified residue" description="Phosphohistidine" evidence="13">
    <location>
        <position position="863"/>
    </location>
</feature>
<keyword evidence="6 14" id="KW-0597">Phosphoprotein</keyword>
<sequence>MIANWFKKIISKNRIDPTGNKEEQDISDLINFLWKQIDIPANATNLKAKAKIFDTYSLSKKKEFLPELYLLFEEHIVEKNIINQLSSKIIRDKIIERYAFLNTYENFYLIFQSSSEQELTLCRTFLFSVLVKSEELVGGNNDPKIVNIKNYLHTDYNFKTIDLIKERKKLLEYSTEIFQRIKNSLGINAITNIYLLIYKSYFQSYHLLDSFTGILNVIPEEILAKDLINFPSKQQMLKMLQKQLYSMEEINERLTKEIIERKKVEEDLKHIEHLNTTILETAMDGVILVNSNGTVLNWNNQAENILELKREETIGRSVYSLVPRKLRYALQNSFSNYIKTGTDELINKRVETSVNRINGTVVHIELTIIAIKTKEDFLFNAFFRDITSKKVIDNEIREAKVIAEKSAKAKSAFLSNMSHEIRTPLNVILGLTGILQKSDFSTPQVDKKNLDGIQFSAENLLVLINDILDFSKIEAGKLTLHNTDFNVLELIHNLSRGFRIKADEKGIDYTVDIAPEVPKFIIGDQLRLNQILINLLGNAIKFTHEGKVTIEITVGKILKNQITLNFAVKDTGVGIPKDKLASIFESFYQVHKPGKNKIEGTGLGLSISKQLIELQGGKLKAKSKPGIGSVFQFSIQYTKSQFKSTEKNQKSIISNQDTTDISGMRVLVVEDNKMNQFFLKQLLLNWNIEVHLAENGKIALEKIEHSVYDLILMDMHMPVMDGPETAMKIRKSPNAAIKQIPIIACSADVFPESKKKAIASGMDFYLTKPLSEKALEEVLFSLQPKGIKGRTSIKMEVSPVKNLVNSSSIKTCDLSFLKKTFDNDKEIIQSVLQIFIDETPLDYQKLKDAVYQNDMVTSKQIAHKLKSSFKTIGLSHQTQLLQKIEQNSAQNNDSKVILELFKQLEESFPQIIKDIKLSIKELDS</sequence>
<dbReference type="InterPro" id="IPR035965">
    <property type="entry name" value="PAS-like_dom_sf"/>
</dbReference>
<name>A0A163A2J9_9FLAO</name>
<evidence type="ECO:0000256" key="9">
    <source>
        <dbReference type="ARBA" id="ARBA00022777"/>
    </source>
</evidence>
<dbReference type="InterPro" id="IPR003594">
    <property type="entry name" value="HATPase_dom"/>
</dbReference>
<dbReference type="Gene3D" id="1.20.120.160">
    <property type="entry name" value="HPT domain"/>
    <property type="match status" value="1"/>
</dbReference>
<dbReference type="EC" id="2.7.13.3" evidence="3"/>
<dbReference type="InterPro" id="IPR000700">
    <property type="entry name" value="PAS-assoc_C"/>
</dbReference>
<dbReference type="SMART" id="SM00091">
    <property type="entry name" value="PAS"/>
    <property type="match status" value="1"/>
</dbReference>
<dbReference type="PROSITE" id="PS50110">
    <property type="entry name" value="RESPONSE_REGULATORY"/>
    <property type="match status" value="1"/>
</dbReference>
<dbReference type="SMART" id="SM00388">
    <property type="entry name" value="HisKA"/>
    <property type="match status" value="1"/>
</dbReference>
<dbReference type="SMART" id="SM00387">
    <property type="entry name" value="HATPase_c"/>
    <property type="match status" value="1"/>
</dbReference>
<evidence type="ECO:0000259" key="20">
    <source>
        <dbReference type="PROSITE" id="PS50894"/>
    </source>
</evidence>
<dbReference type="InterPro" id="IPR008207">
    <property type="entry name" value="Sig_transdc_His_kin_Hpt_dom"/>
</dbReference>
<evidence type="ECO:0000259" key="17">
    <source>
        <dbReference type="PROSITE" id="PS50110"/>
    </source>
</evidence>
<dbReference type="Pfam" id="PF00072">
    <property type="entry name" value="Response_reg"/>
    <property type="match status" value="1"/>
</dbReference>
<dbReference type="GO" id="GO:0006355">
    <property type="term" value="P:regulation of DNA-templated transcription"/>
    <property type="evidence" value="ECO:0007669"/>
    <property type="project" value="InterPro"/>
</dbReference>
<dbReference type="SUPFAM" id="SSF47384">
    <property type="entry name" value="Homodimeric domain of signal transducing histidine kinase"/>
    <property type="match status" value="1"/>
</dbReference>
<feature type="domain" description="Response regulatory" evidence="17">
    <location>
        <begin position="665"/>
        <end position="783"/>
    </location>
</feature>
<dbReference type="InterPro" id="IPR003661">
    <property type="entry name" value="HisK_dim/P_dom"/>
</dbReference>
<dbReference type="InterPro" id="IPR036890">
    <property type="entry name" value="HATPase_C_sf"/>
</dbReference>
<dbReference type="OrthoDB" id="9811889at2"/>
<dbReference type="Pfam" id="PF00512">
    <property type="entry name" value="HisKA"/>
    <property type="match status" value="1"/>
</dbReference>
<evidence type="ECO:0000256" key="6">
    <source>
        <dbReference type="ARBA" id="ARBA00022553"/>
    </source>
</evidence>
<evidence type="ECO:0000256" key="5">
    <source>
        <dbReference type="ARBA" id="ARBA00022519"/>
    </source>
</evidence>
<dbReference type="InterPro" id="IPR036641">
    <property type="entry name" value="HPT_dom_sf"/>
</dbReference>
<keyword evidence="11" id="KW-1133">Transmembrane helix</keyword>
<feature type="domain" description="PAC" evidence="19">
    <location>
        <begin position="348"/>
        <end position="398"/>
    </location>
</feature>
<dbReference type="Gene3D" id="3.30.565.10">
    <property type="entry name" value="Histidine kinase-like ATPase, C-terminal domain"/>
    <property type="match status" value="1"/>
</dbReference>
<dbReference type="Pfam" id="PF00989">
    <property type="entry name" value="PAS"/>
    <property type="match status" value="1"/>
</dbReference>
<evidence type="ECO:0000256" key="12">
    <source>
        <dbReference type="ARBA" id="ARBA00023136"/>
    </source>
</evidence>
<dbReference type="PROSITE" id="PS50109">
    <property type="entry name" value="HIS_KIN"/>
    <property type="match status" value="1"/>
</dbReference>
<evidence type="ECO:0000313" key="22">
    <source>
        <dbReference type="Proteomes" id="UP000076715"/>
    </source>
</evidence>